<keyword evidence="9" id="KW-0547">Nucleotide-binding</keyword>
<dbReference type="Gene3D" id="3.60.21.10">
    <property type="match status" value="2"/>
</dbReference>
<evidence type="ECO:0000256" key="7">
    <source>
        <dbReference type="ARBA" id="ARBA00022723"/>
    </source>
</evidence>
<evidence type="ECO:0000313" key="15">
    <source>
        <dbReference type="EMBL" id="AGX06531.1"/>
    </source>
</evidence>
<dbReference type="InterPro" id="IPR006146">
    <property type="entry name" value="5'-Nucleotdase_CS"/>
</dbReference>
<gene>
    <name evidence="15" type="ORF">N288_23460</name>
</gene>
<keyword evidence="10" id="KW-0378">Hydrolase</keyword>
<evidence type="ECO:0000259" key="14">
    <source>
        <dbReference type="PROSITE" id="PS51272"/>
    </source>
</evidence>
<dbReference type="PRINTS" id="PR01607">
    <property type="entry name" value="APYRASEFAMLY"/>
</dbReference>
<comment type="catalytic activity">
    <reaction evidence="2">
        <text>a nucleoside 2',3'-cyclic phosphate + H2O = a nucleoside 3'-phosphate + H(+)</text>
        <dbReference type="Rhea" id="RHEA:19621"/>
        <dbReference type="ChEBI" id="CHEBI:15377"/>
        <dbReference type="ChEBI" id="CHEBI:15378"/>
        <dbReference type="ChEBI" id="CHEBI:66949"/>
        <dbReference type="ChEBI" id="CHEBI:66954"/>
        <dbReference type="EC" id="3.1.4.16"/>
    </reaction>
</comment>
<name>U5LIK7_9BACI</name>
<sequence length="1617" mass="175969">MKKSKKRSINKVLTSTMALSLVSVPFVSTQAGAEAADNQALSQSVQKASIVNVLAEKPEVNYNTAVPQESASTLNLRIMETTDIHTNLLNFDYYKNAASEKVGLARTATLIEDARKEEPNSVLVDNGDLIQGTPLGTYVAKIDPLEDGELHPSIAAMNTMGYDMATLGNHEFNYGLDFLDEAYDDANFDFVNANVYTDDQDDNPENDVNEFTPYRIVDKEVTDEQGNPQTIKIGYIGFAPPQINDWDKANLDGKVVTKDIIESANKFIPQMKQEGADVIIAMAHSGFNGNEENTEDTVYSLSKVEGIDAITFSHTHKVFPAKTEAALDILFKDASGKVLPGVDNAKGTINGVAAVQAGYGGGSLGLIDLTLEKQGDSWTVTGSQSSTREVSTSVALDQEVVDAVTEAHNKTIDYVNQPIGTTTDDIYSYFALVQDDPSVQVVTNAQKWFVEKYINLNKPEYKDLPILSVGAPFKAGRNGAEEYTEIKKGNLTIRSAGDLYLYDNTLKAVKVKGSVVKEWIEMTAGKFNTIDPAKTETQELLNPSFPVYNFDVIDGVNYQIDVTKPAKYDKDGKVVNANSSRVINLTYDGQPVDPDQDFIVVTNNYRAGGGGNFPGVKGSELVVDSADENRQILMDYITEEETITPTADNNWSIAPIDADVKVTFTTSPKAEAYLKEDGNISYTGEKNDQGFGIFNIDLKGTPAEQPNDHVKVQLLGLNDLHGQLDTTTKVDGIASGRIDFTAAAMKEREADNQNTLLVHAGDMIGGSPLVSALFQDEPTVEIMEAMGFDVGTLGNHEFDEGIDELKRMINGGQHPNGTEDYDGMNFPVVAANVYDDSTDELITEPYAVKEVGGQKIGFIGVVTQETPDMIVRKGNENLKITDEVEAINKYTKELQEQGVEAIVVLAHNPTFQEQKADLYDASTIAENVDDAVDIIFAAHNHVKVNKVVDNKLIVQAYSYGTAFSDVDIEIDPATGDIVGKAAEIVQVKQSDYTPDADVAAILKKYADKVEPIKAVVVGENATELAKGYPSVNSEYADNGLGNLIADGMIASMDADFALMNGGGVRANLPAGEVTFGSLFAIQPFGNVLNKVKLSGADLETVLNKQITEKGLDFHIAGFKYTYSWDSAAKKGKVVDILNEDGTPIDKNKEYTVVMNNYMYGNLSYGIAELATDLEVGQIDLDATVDFVKTLEKPFTYGVEGRIQKVAAPTPPSNPGTPSTPELPYVTVEKQTVNGQAYAVAKLDEQKIQSYLASDKNAKSIAITLPAAVGQEKVKAEISAEILEMLKNQHKKFTIEVNADKADYKLSVDDIKVEDIAKQLGAKAEDVKLSISVNEAADTAGVISKNTLKPVSQLVEFNVSANAGDKVQEISRLPKYNERVITLNKQVDPKHATVVKLNADGTFSAVPTKFKGEEAIFKSLTNGIYTVVENSVSFKDISKIWNKEDIETLASKYIVQGYEDGTFKPNTSTTRLQLALLLTRSLGLSPEADYDGRFKDIGKSSKYAEEIMAAVEAGIIKGKQDGKFDPNETVNREQAAAMIKRAMDYMSYDASKADKSKSLDSLKDQKKISSFAKEDIEFLLQAGVMSGKLDGKFDPKGNTTRAQIVKMIQNALTFSDMM</sequence>
<keyword evidence="5" id="KW-0134">Cell wall</keyword>
<evidence type="ECO:0000256" key="6">
    <source>
        <dbReference type="ARBA" id="ARBA00022525"/>
    </source>
</evidence>
<dbReference type="GO" id="GO:0008254">
    <property type="term" value="F:3'-nucleotidase activity"/>
    <property type="evidence" value="ECO:0007669"/>
    <property type="project" value="UniProtKB-EC"/>
</dbReference>
<dbReference type="PROSITE" id="PS00786">
    <property type="entry name" value="5_NUCLEOTIDASE_2"/>
    <property type="match status" value="2"/>
</dbReference>
<dbReference type="GO" id="GO:0030288">
    <property type="term" value="C:outer membrane-bounded periplasmic space"/>
    <property type="evidence" value="ECO:0007669"/>
    <property type="project" value="TreeGrafter"/>
</dbReference>
<dbReference type="FunFam" id="3.60.21.10:FF:000052">
    <property type="entry name" value="Endonuclease YhcR"/>
    <property type="match status" value="1"/>
</dbReference>
<keyword evidence="8 13" id="KW-0732">Signal</keyword>
<dbReference type="PROSITE" id="PS51272">
    <property type="entry name" value="SLH"/>
    <property type="match status" value="3"/>
</dbReference>
<dbReference type="PANTHER" id="PTHR11575:SF24">
    <property type="entry name" value="5'-NUCLEOTIDASE"/>
    <property type="match status" value="1"/>
</dbReference>
<keyword evidence="11" id="KW-0572">Peptidoglycan-anchor</keyword>
<evidence type="ECO:0000256" key="9">
    <source>
        <dbReference type="ARBA" id="ARBA00022741"/>
    </source>
</evidence>
<evidence type="ECO:0000313" key="16">
    <source>
        <dbReference type="Proteomes" id="UP000017805"/>
    </source>
</evidence>
<proteinExistence type="predicted"/>
<dbReference type="GO" id="GO:0008768">
    <property type="term" value="F:UDP-sugar diphosphatase activity"/>
    <property type="evidence" value="ECO:0007669"/>
    <property type="project" value="TreeGrafter"/>
</dbReference>
<evidence type="ECO:0000256" key="11">
    <source>
        <dbReference type="ARBA" id="ARBA00023088"/>
    </source>
</evidence>
<dbReference type="SUPFAM" id="SSF56300">
    <property type="entry name" value="Metallo-dependent phosphatases"/>
    <property type="match status" value="2"/>
</dbReference>
<dbReference type="KEGG" id="bif:N288_23460"/>
<dbReference type="Pfam" id="PF00395">
    <property type="entry name" value="SLH"/>
    <property type="match status" value="3"/>
</dbReference>
<dbReference type="Pfam" id="PF02872">
    <property type="entry name" value="5_nucleotid_C"/>
    <property type="match status" value="2"/>
</dbReference>
<feature type="domain" description="SLH" evidence="14">
    <location>
        <begin position="1558"/>
        <end position="1617"/>
    </location>
</feature>
<dbReference type="Gene3D" id="3.90.780.10">
    <property type="entry name" value="5'-Nucleotidase, C-terminal domain"/>
    <property type="match status" value="2"/>
</dbReference>
<dbReference type="HOGENOM" id="CLU_003411_0_0_9"/>
<dbReference type="PATRIC" id="fig|1367477.3.peg.4680"/>
<keyword evidence="16" id="KW-1185">Reference proteome</keyword>
<evidence type="ECO:0000256" key="12">
    <source>
        <dbReference type="ARBA" id="ARBA00023268"/>
    </source>
</evidence>
<evidence type="ECO:0000256" key="1">
    <source>
        <dbReference type="ARBA" id="ARBA00000527"/>
    </source>
</evidence>
<evidence type="ECO:0000256" key="13">
    <source>
        <dbReference type="SAM" id="SignalP"/>
    </source>
</evidence>
<comment type="subcellular location">
    <subcellularLocation>
        <location evidence="4">Secreted</location>
        <location evidence="4">Cell wall</location>
        <topology evidence="4">Peptidoglycan-anchor</topology>
    </subcellularLocation>
</comment>
<dbReference type="SUPFAM" id="SSF55816">
    <property type="entry name" value="5'-nucleotidase (syn. UDP-sugar hydrolase), C-terminal domain"/>
    <property type="match status" value="2"/>
</dbReference>
<keyword evidence="6" id="KW-0964">Secreted</keyword>
<dbReference type="NCBIfam" id="NF006938">
    <property type="entry name" value="PRK09420.1"/>
    <property type="match status" value="1"/>
</dbReference>
<organism evidence="15 16">
    <name type="scientific">Bacillus infantis NRRL B-14911</name>
    <dbReference type="NCBI Taxonomy" id="1367477"/>
    <lineage>
        <taxon>Bacteria</taxon>
        <taxon>Bacillati</taxon>
        <taxon>Bacillota</taxon>
        <taxon>Bacilli</taxon>
        <taxon>Bacillales</taxon>
        <taxon>Bacillaceae</taxon>
        <taxon>Bacillus</taxon>
    </lineage>
</organism>
<dbReference type="STRING" id="1367477.N288_23460"/>
<keyword evidence="12" id="KW-0511">Multifunctional enzyme</keyword>
<evidence type="ECO:0000256" key="2">
    <source>
        <dbReference type="ARBA" id="ARBA00001730"/>
    </source>
</evidence>
<dbReference type="OrthoDB" id="9775118at2"/>
<feature type="chain" id="PRO_5038441171" evidence="13">
    <location>
        <begin position="34"/>
        <end position="1617"/>
    </location>
</feature>
<dbReference type="CDD" id="cd07410">
    <property type="entry name" value="MPP_CpdB_N"/>
    <property type="match status" value="1"/>
</dbReference>
<dbReference type="InterPro" id="IPR001119">
    <property type="entry name" value="SLH_dom"/>
</dbReference>
<dbReference type="InterPro" id="IPR029052">
    <property type="entry name" value="Metallo-depent_PP-like"/>
</dbReference>
<feature type="signal peptide" evidence="13">
    <location>
        <begin position="1"/>
        <end position="33"/>
    </location>
</feature>
<evidence type="ECO:0000256" key="5">
    <source>
        <dbReference type="ARBA" id="ARBA00022512"/>
    </source>
</evidence>
<dbReference type="Proteomes" id="UP000017805">
    <property type="component" value="Chromosome"/>
</dbReference>
<dbReference type="PANTHER" id="PTHR11575">
    <property type="entry name" value="5'-NUCLEOTIDASE-RELATED"/>
    <property type="match status" value="1"/>
</dbReference>
<comment type="catalytic activity">
    <reaction evidence="1">
        <text>a ribonucleoside 3'-phosphate + H2O = a ribonucleoside + phosphate</text>
        <dbReference type="Rhea" id="RHEA:10144"/>
        <dbReference type="ChEBI" id="CHEBI:13197"/>
        <dbReference type="ChEBI" id="CHEBI:15377"/>
        <dbReference type="ChEBI" id="CHEBI:18254"/>
        <dbReference type="ChEBI" id="CHEBI:43474"/>
        <dbReference type="EC" id="3.1.3.6"/>
    </reaction>
</comment>
<feature type="domain" description="SLH" evidence="14">
    <location>
        <begin position="1489"/>
        <end position="1552"/>
    </location>
</feature>
<feature type="domain" description="SLH" evidence="14">
    <location>
        <begin position="1428"/>
        <end position="1488"/>
    </location>
</feature>
<dbReference type="GO" id="GO:0009166">
    <property type="term" value="P:nucleotide catabolic process"/>
    <property type="evidence" value="ECO:0007669"/>
    <property type="project" value="InterPro"/>
</dbReference>
<dbReference type="InterPro" id="IPR008334">
    <property type="entry name" value="5'-Nucleotdase_C"/>
</dbReference>
<comment type="cofactor">
    <cofactor evidence="3">
        <name>a divalent metal cation</name>
        <dbReference type="ChEBI" id="CHEBI:60240"/>
    </cofactor>
</comment>
<dbReference type="GO" id="GO:0008253">
    <property type="term" value="F:5'-nucleotidase activity"/>
    <property type="evidence" value="ECO:0007669"/>
    <property type="project" value="TreeGrafter"/>
</dbReference>
<dbReference type="InterPro" id="IPR006179">
    <property type="entry name" value="5_nucleotidase/apyrase"/>
</dbReference>
<accession>U5LIK7</accession>
<dbReference type="InterPro" id="IPR004843">
    <property type="entry name" value="Calcineurin-like_PHP"/>
</dbReference>
<dbReference type="GO" id="GO:0008663">
    <property type="term" value="F:2',3'-cyclic-nucleotide 2'-phosphodiesterase activity"/>
    <property type="evidence" value="ECO:0007669"/>
    <property type="project" value="UniProtKB-EC"/>
</dbReference>
<dbReference type="InterPro" id="IPR041827">
    <property type="entry name" value="CpdB_N"/>
</dbReference>
<dbReference type="GO" id="GO:0000166">
    <property type="term" value="F:nucleotide binding"/>
    <property type="evidence" value="ECO:0007669"/>
    <property type="project" value="UniProtKB-KW"/>
</dbReference>
<evidence type="ECO:0000256" key="10">
    <source>
        <dbReference type="ARBA" id="ARBA00022801"/>
    </source>
</evidence>
<evidence type="ECO:0000256" key="4">
    <source>
        <dbReference type="ARBA" id="ARBA00004168"/>
    </source>
</evidence>
<dbReference type="Pfam" id="PF00149">
    <property type="entry name" value="Metallophos"/>
    <property type="match status" value="2"/>
</dbReference>
<protein>
    <submittedName>
        <fullName evidence="15">2', 3'-cyclic nucleotide 2'-phosphodiesterase</fullName>
    </submittedName>
</protein>
<dbReference type="InterPro" id="IPR036907">
    <property type="entry name" value="5'-Nucleotdase_C_sf"/>
</dbReference>
<reference evidence="15 16" key="1">
    <citation type="submission" date="2013-07" db="EMBL/GenBank/DDBJ databases">
        <title>Complete genome sequence of Bacillus infantis NRRL B-14911 that has potential to induce cardiac disease by antigenic mimicry.</title>
        <authorList>
            <person name="Massilamany C."/>
            <person name="Smith T.P.L."/>
            <person name="Loy J.D."/>
            <person name="Barletta R."/>
            <person name="Reddy J."/>
        </authorList>
    </citation>
    <scope>NUCLEOTIDE SEQUENCE [LARGE SCALE GENOMIC DNA]</scope>
    <source>
        <strain evidence="15 16">NRRL B-14911</strain>
    </source>
</reference>
<evidence type="ECO:0000256" key="8">
    <source>
        <dbReference type="ARBA" id="ARBA00022729"/>
    </source>
</evidence>
<dbReference type="EMBL" id="CP006643">
    <property type="protein sequence ID" value="AGX06531.1"/>
    <property type="molecule type" value="Genomic_DNA"/>
</dbReference>
<dbReference type="GO" id="GO:0046872">
    <property type="term" value="F:metal ion binding"/>
    <property type="evidence" value="ECO:0007669"/>
    <property type="project" value="UniProtKB-KW"/>
</dbReference>
<keyword evidence="7" id="KW-0479">Metal-binding</keyword>
<evidence type="ECO:0000256" key="3">
    <source>
        <dbReference type="ARBA" id="ARBA00001968"/>
    </source>
</evidence>